<dbReference type="PANTHER" id="PTHR22545">
    <property type="entry name" value="CENTROSOMAL PROTEIN OF 95 KDA"/>
    <property type="match status" value="1"/>
</dbReference>
<feature type="compositionally biased region" description="Basic residues" evidence="1">
    <location>
        <begin position="83"/>
        <end position="97"/>
    </location>
</feature>
<proteinExistence type="predicted"/>
<comment type="caution">
    <text evidence="2">The sequence shown here is derived from an EMBL/GenBank/DDBJ whole genome shotgun (WGS) entry which is preliminary data.</text>
</comment>
<protein>
    <submittedName>
        <fullName evidence="2">CEP95 isoform 12</fullName>
    </submittedName>
</protein>
<dbReference type="InterPro" id="IPR026619">
    <property type="entry name" value="CEP95"/>
</dbReference>
<gene>
    <name evidence="2" type="ORF">CR201_G0023928</name>
</gene>
<organism evidence="2">
    <name type="scientific">Pongo abelii</name>
    <name type="common">Sumatran orangutan</name>
    <name type="synonym">Pongo pygmaeus abelii</name>
    <dbReference type="NCBI Taxonomy" id="9601"/>
    <lineage>
        <taxon>Eukaryota</taxon>
        <taxon>Metazoa</taxon>
        <taxon>Chordata</taxon>
        <taxon>Craniata</taxon>
        <taxon>Vertebrata</taxon>
        <taxon>Euteleostomi</taxon>
        <taxon>Mammalia</taxon>
        <taxon>Eutheria</taxon>
        <taxon>Euarchontoglires</taxon>
        <taxon>Primates</taxon>
        <taxon>Haplorrhini</taxon>
        <taxon>Catarrhini</taxon>
        <taxon>Hominidae</taxon>
        <taxon>Pongo</taxon>
    </lineage>
</organism>
<feature type="compositionally biased region" description="Acidic residues" evidence="1">
    <location>
        <begin position="32"/>
        <end position="42"/>
    </location>
</feature>
<dbReference type="GO" id="GO:0000922">
    <property type="term" value="C:spindle pole"/>
    <property type="evidence" value="ECO:0007669"/>
    <property type="project" value="InterPro"/>
</dbReference>
<feature type="non-terminal residue" evidence="2">
    <location>
        <position position="134"/>
    </location>
</feature>
<feature type="non-terminal residue" evidence="2">
    <location>
        <position position="1"/>
    </location>
</feature>
<dbReference type="PANTHER" id="PTHR22545:SF0">
    <property type="entry name" value="CENTROSOMAL PROTEIN OF 95 KDA"/>
    <property type="match status" value="1"/>
</dbReference>
<accession>A0A2J8UZX0</accession>
<feature type="region of interest" description="Disordered" evidence="1">
    <location>
        <begin position="24"/>
        <end position="102"/>
    </location>
</feature>
<sequence>KLSQRLSELDWMLKSALGDRIKEKTDYKEENTGNEEVEDGTEETLSQHSDGIVEYGPKKSRPGLPVRRKPPYRSHSLSPSPVNKHKQFHVERKRQRKPRETDIRQFRAQEKIYRGEAVRKGTPECSQPWKIYSR</sequence>
<feature type="compositionally biased region" description="Basic residues" evidence="1">
    <location>
        <begin position="58"/>
        <end position="72"/>
    </location>
</feature>
<dbReference type="EMBL" id="NDHI03003438">
    <property type="protein sequence ID" value="PNJ50821.1"/>
    <property type="molecule type" value="Genomic_DNA"/>
</dbReference>
<name>A0A2J8UZX0_PONAB</name>
<evidence type="ECO:0000256" key="1">
    <source>
        <dbReference type="SAM" id="MobiDB-lite"/>
    </source>
</evidence>
<dbReference type="GO" id="GO:0005813">
    <property type="term" value="C:centrosome"/>
    <property type="evidence" value="ECO:0007669"/>
    <property type="project" value="InterPro"/>
</dbReference>
<dbReference type="AlphaFoldDB" id="A0A2J8UZX0"/>
<reference evidence="2" key="1">
    <citation type="submission" date="2017-12" db="EMBL/GenBank/DDBJ databases">
        <title>High-resolution comparative analysis of great ape genomes.</title>
        <authorList>
            <person name="Pollen A."/>
            <person name="Hastie A."/>
            <person name="Hormozdiari F."/>
            <person name="Dougherty M."/>
            <person name="Liu R."/>
            <person name="Chaisson M."/>
            <person name="Hoppe E."/>
            <person name="Hill C."/>
            <person name="Pang A."/>
            <person name="Hillier L."/>
            <person name="Baker C."/>
            <person name="Armstrong J."/>
            <person name="Shendure J."/>
            <person name="Paten B."/>
            <person name="Wilson R."/>
            <person name="Chao H."/>
            <person name="Schneider V."/>
            <person name="Ventura M."/>
            <person name="Kronenberg Z."/>
            <person name="Murali S."/>
            <person name="Gordon D."/>
            <person name="Cantsilieris S."/>
            <person name="Munson K."/>
            <person name="Nelson B."/>
            <person name="Raja A."/>
            <person name="Underwood J."/>
            <person name="Diekhans M."/>
            <person name="Fiddes I."/>
            <person name="Haussler D."/>
            <person name="Eichler E."/>
        </authorList>
    </citation>
    <scope>NUCLEOTIDE SEQUENCE [LARGE SCALE GENOMIC DNA]</scope>
    <source>
        <strain evidence="2">Susie</strain>
    </source>
</reference>
<evidence type="ECO:0000313" key="2">
    <source>
        <dbReference type="EMBL" id="PNJ50821.1"/>
    </source>
</evidence>